<dbReference type="RefSeq" id="WP_281403211.1">
    <property type="nucleotide sequence ID" value="NZ_BMUJ01000002.1"/>
</dbReference>
<name>A0ABW1XX41_STRPL</name>
<sequence>MIILDTNILWGMSLRGSSAELLRAISASNVERVAVPWLVMEELAAKQALAYQEKYEAADKALRDLKRATPWGNVQGPGSRDLERARAHWRKEYGHLVDILPMKEGAYREGAYREANQIAPCRTVRSNGKGYKIGARDAAIWLTAIDYAEDHDDELVYFVSGNTTDFGDGTKLPDAMFADIVHIADRFEVLTSLDEVISRFTKPAEADAEQVEEALRTPSSLAALTEYAASTTAFTHPFMCNTNPHRGVGIESHSFADQWIGPPSAALDSVRDVSAHRIGSHVWCTATVRWLLQGFGALYRSPRSAVIGVAWETRVLLSPTGAEPKLTFLRHMGSRLLRPDDVVRLPSLWAEGLDSEAGEPGPEKTELLLQLLTDDAGARSVRELQLKRWMEDWHPTWRGQGDHNPSAE</sequence>
<comment type="caution">
    <text evidence="2">The sequence shown here is derived from an EMBL/GenBank/DDBJ whole genome shotgun (WGS) entry which is preliminary data.</text>
</comment>
<dbReference type="InterPro" id="IPR029060">
    <property type="entry name" value="PIN-like_dom_sf"/>
</dbReference>
<organism evidence="2 3">
    <name type="scientific">Streptomyces plicatus</name>
    <dbReference type="NCBI Taxonomy" id="1922"/>
    <lineage>
        <taxon>Bacteria</taxon>
        <taxon>Bacillati</taxon>
        <taxon>Actinomycetota</taxon>
        <taxon>Actinomycetes</taxon>
        <taxon>Kitasatosporales</taxon>
        <taxon>Streptomycetaceae</taxon>
        <taxon>Streptomyces</taxon>
        <taxon>Streptomyces rochei group</taxon>
    </lineage>
</organism>
<dbReference type="EMBL" id="JBHSUW010000001">
    <property type="protein sequence ID" value="MFC6502437.1"/>
    <property type="molecule type" value="Genomic_DNA"/>
</dbReference>
<dbReference type="Pfam" id="PF16289">
    <property type="entry name" value="PIN_12"/>
    <property type="match status" value="1"/>
</dbReference>
<dbReference type="InterPro" id="IPR032557">
    <property type="entry name" value="DUF4935"/>
</dbReference>
<dbReference type="Gene3D" id="3.40.50.1010">
    <property type="entry name" value="5'-nuclease"/>
    <property type="match status" value="1"/>
</dbReference>
<feature type="domain" description="DUF4935" evidence="1">
    <location>
        <begin position="2"/>
        <end position="166"/>
    </location>
</feature>
<proteinExistence type="predicted"/>
<evidence type="ECO:0000313" key="3">
    <source>
        <dbReference type="Proteomes" id="UP001596321"/>
    </source>
</evidence>
<gene>
    <name evidence="2" type="ORF">ACFQFF_12880</name>
</gene>
<accession>A0ABW1XX41</accession>
<dbReference type="Proteomes" id="UP001596321">
    <property type="component" value="Unassembled WGS sequence"/>
</dbReference>
<keyword evidence="3" id="KW-1185">Reference proteome</keyword>
<dbReference type="SUPFAM" id="SSF88723">
    <property type="entry name" value="PIN domain-like"/>
    <property type="match status" value="1"/>
</dbReference>
<evidence type="ECO:0000313" key="2">
    <source>
        <dbReference type="EMBL" id="MFC6502437.1"/>
    </source>
</evidence>
<evidence type="ECO:0000259" key="1">
    <source>
        <dbReference type="Pfam" id="PF16289"/>
    </source>
</evidence>
<reference evidence="3" key="1">
    <citation type="journal article" date="2019" name="Int. J. Syst. Evol. Microbiol.">
        <title>The Global Catalogue of Microorganisms (GCM) 10K type strain sequencing project: providing services to taxonomists for standard genome sequencing and annotation.</title>
        <authorList>
            <consortium name="The Broad Institute Genomics Platform"/>
            <consortium name="The Broad Institute Genome Sequencing Center for Infectious Disease"/>
            <person name="Wu L."/>
            <person name="Ma J."/>
        </authorList>
    </citation>
    <scope>NUCLEOTIDE SEQUENCE [LARGE SCALE GENOMIC DNA]</scope>
    <source>
        <strain evidence="3">JCM 4504</strain>
    </source>
</reference>
<protein>
    <submittedName>
        <fullName evidence="2">PIN domain-containing protein</fullName>
    </submittedName>
</protein>